<protein>
    <submittedName>
        <fullName evidence="2">Uncharacterized protein</fullName>
    </submittedName>
</protein>
<organism evidence="2 3">
    <name type="scientific">Candidatus Synchoanobacter obligatus</name>
    <dbReference type="NCBI Taxonomy" id="2919597"/>
    <lineage>
        <taxon>Bacteria</taxon>
        <taxon>Pseudomonadati</taxon>
        <taxon>Pseudomonadota</taxon>
        <taxon>Gammaproteobacteria</taxon>
        <taxon>Candidatus Comchoanobacterales</taxon>
        <taxon>Candidatus Comchoanobacteraceae</taxon>
        <taxon>Candidatus Synchoanobacter</taxon>
    </lineage>
</organism>
<dbReference type="RefSeq" id="WP_258569476.1">
    <property type="nucleotide sequence ID" value="NZ_JAKUDN010000002.1"/>
</dbReference>
<evidence type="ECO:0000313" key="3">
    <source>
        <dbReference type="Proteomes" id="UP001320768"/>
    </source>
</evidence>
<sequence length="160" mass="18176">MNKMLHRSCLLLLLYQCSAIMSADQFGQFQKRFDDYNAYMTQAGSRINVMMPIRLLYQGNTTYLAENAVEIGDLLEDLIRLSSGKVYLKGSINVAKPDLVFQTSSLYAQVSHLSEFLLATLEDVSYSPVTVSQYVKNNSYAIWDVYPNDETFVNVELTID</sequence>
<comment type="caution">
    <text evidence="2">The sequence shown here is derived from an EMBL/GenBank/DDBJ whole genome shotgun (WGS) entry which is preliminary data.</text>
</comment>
<dbReference type="Proteomes" id="UP001320768">
    <property type="component" value="Unassembled WGS sequence"/>
</dbReference>
<gene>
    <name evidence="2" type="ORF">MKS91_03590</name>
</gene>
<feature type="chain" id="PRO_5046113479" evidence="1">
    <location>
        <begin position="24"/>
        <end position="160"/>
    </location>
</feature>
<keyword evidence="3" id="KW-1185">Reference proteome</keyword>
<keyword evidence="1" id="KW-0732">Signal</keyword>
<reference evidence="2 3" key="1">
    <citation type="journal article" date="2022" name="Nat. Microbiol.">
        <title>The microbiome of a bacterivorous marine choanoflagellate contains a resource-demanding obligate bacterial associate.</title>
        <authorList>
            <person name="Needham D.M."/>
            <person name="Poirier C."/>
            <person name="Bachy C."/>
            <person name="George E.E."/>
            <person name="Wilken S."/>
            <person name="Yung C.C.M."/>
            <person name="Limardo A.J."/>
            <person name="Morando M."/>
            <person name="Sudek L."/>
            <person name="Malmstrom R.R."/>
            <person name="Keeling P.J."/>
            <person name="Santoro A.E."/>
            <person name="Worden A.Z."/>
        </authorList>
    </citation>
    <scope>NUCLEOTIDE SEQUENCE [LARGE SCALE GENOMIC DNA]</scope>
    <source>
        <strain evidence="2 3">Comchoano-2</strain>
    </source>
</reference>
<dbReference type="EMBL" id="JAKUDN010000002">
    <property type="protein sequence ID" value="MCP8352371.1"/>
    <property type="molecule type" value="Genomic_DNA"/>
</dbReference>
<evidence type="ECO:0000256" key="1">
    <source>
        <dbReference type="SAM" id="SignalP"/>
    </source>
</evidence>
<name>A0ABT1L606_9GAMM</name>
<accession>A0ABT1L606</accession>
<feature type="signal peptide" evidence="1">
    <location>
        <begin position="1"/>
        <end position="23"/>
    </location>
</feature>
<evidence type="ECO:0000313" key="2">
    <source>
        <dbReference type="EMBL" id="MCP8352371.1"/>
    </source>
</evidence>
<proteinExistence type="predicted"/>